<dbReference type="PANTHER" id="PTHR40072:SF1">
    <property type="entry name" value="MOLYBDOPTERIN-GUANINE DINUCLEOTIDE BIOSYNTHESIS ADAPTER PROTEIN"/>
    <property type="match status" value="1"/>
</dbReference>
<reference evidence="6 7" key="1">
    <citation type="journal article" date="2008" name="J. Bacteriol.">
        <title>'Candidatus Cloacamonas acidaminovorans': genome sequence reconstruction provides a first glimpse of a new bacterial division.</title>
        <authorList>
            <person name="Pelletier E."/>
            <person name="Kreimeyer A."/>
            <person name="Bocs S."/>
            <person name="Rouy Z."/>
            <person name="Gyapay G."/>
            <person name="Chouari R."/>
            <person name="Riviere D."/>
            <person name="Ganesan A."/>
            <person name="Daegelen P."/>
            <person name="Sghir A."/>
            <person name="Cohen G.N."/>
            <person name="Medigue C."/>
            <person name="Weissenbach J."/>
            <person name="Le Paslier D."/>
        </authorList>
    </citation>
    <scope>NUCLEOTIDE SEQUENCE [LARGE SCALE GENOMIC DNA]</scope>
    <source>
        <strain evidence="7">Evry</strain>
    </source>
</reference>
<dbReference type="HOGENOM" id="CLU_068199_0_0_0"/>
<dbReference type="GO" id="GO:0051539">
    <property type="term" value="F:4 iron, 4 sulfur cluster binding"/>
    <property type="evidence" value="ECO:0007669"/>
    <property type="project" value="UniProtKB-KW"/>
</dbReference>
<feature type="domain" description="4Fe-4S" evidence="5">
    <location>
        <begin position="161"/>
        <end position="224"/>
    </location>
</feature>
<dbReference type="EMBL" id="CU466930">
    <property type="protein sequence ID" value="CAO81338.1"/>
    <property type="molecule type" value="Genomic_DNA"/>
</dbReference>
<accession>B0VFK0</accession>
<dbReference type="eggNOG" id="COG1763">
    <property type="taxonomic scope" value="Bacteria"/>
</dbReference>
<keyword evidence="4" id="KW-0411">Iron-sulfur</keyword>
<keyword evidence="2" id="KW-0479">Metal-binding</keyword>
<dbReference type="Pfam" id="PF03205">
    <property type="entry name" value="MobB"/>
    <property type="match status" value="1"/>
</dbReference>
<dbReference type="InterPro" id="IPR027417">
    <property type="entry name" value="P-loop_NTPase"/>
</dbReference>
<evidence type="ECO:0000259" key="5">
    <source>
        <dbReference type="PROSITE" id="PS51656"/>
    </source>
</evidence>
<organism evidence="6 7">
    <name type="scientific">Cloacimonas acidaminovorans (strain Evry)</name>
    <dbReference type="NCBI Taxonomy" id="459349"/>
    <lineage>
        <taxon>Bacteria</taxon>
        <taxon>Pseudomonadati</taxon>
        <taxon>Candidatus Cloacimonadota</taxon>
        <taxon>Candidatus Cloacimonadia</taxon>
        <taxon>Candidatus Cloacimonadales</taxon>
        <taxon>Candidatus Cloacimonadaceae</taxon>
        <taxon>Candidatus Cloacimonas</taxon>
    </lineage>
</organism>
<dbReference type="GO" id="GO:0005525">
    <property type="term" value="F:GTP binding"/>
    <property type="evidence" value="ECO:0007669"/>
    <property type="project" value="InterPro"/>
</dbReference>
<keyword evidence="3" id="KW-0408">Iron</keyword>
<dbReference type="PANTHER" id="PTHR40072">
    <property type="entry name" value="MOLYBDOPTERIN-GUANINE DINUCLEOTIDE BIOSYNTHESIS ADAPTER PROTEIN-RELATED"/>
    <property type="match status" value="1"/>
</dbReference>
<name>B0VFK0_CLOAI</name>
<dbReference type="KEGG" id="caci:CLOAM1488"/>
<dbReference type="InterPro" id="IPR004435">
    <property type="entry name" value="MobB_dom"/>
</dbReference>
<evidence type="ECO:0000313" key="7">
    <source>
        <dbReference type="Proteomes" id="UP000002019"/>
    </source>
</evidence>
<keyword evidence="1" id="KW-0004">4Fe-4S</keyword>
<dbReference type="PROSITE" id="PS51656">
    <property type="entry name" value="4FE4S"/>
    <property type="match status" value="1"/>
</dbReference>
<dbReference type="GO" id="GO:0006777">
    <property type="term" value="P:Mo-molybdopterin cofactor biosynthetic process"/>
    <property type="evidence" value="ECO:0007669"/>
    <property type="project" value="InterPro"/>
</dbReference>
<evidence type="ECO:0000256" key="4">
    <source>
        <dbReference type="ARBA" id="ARBA00023014"/>
    </source>
</evidence>
<protein>
    <submittedName>
        <fullName evidence="6">Molybdopterin-guanine dinucleotide biosynthesis protein B</fullName>
    </submittedName>
</protein>
<evidence type="ECO:0000256" key="3">
    <source>
        <dbReference type="ARBA" id="ARBA00023004"/>
    </source>
</evidence>
<proteinExistence type="predicted"/>
<evidence type="ECO:0000313" key="6">
    <source>
        <dbReference type="EMBL" id="CAO81338.1"/>
    </source>
</evidence>
<dbReference type="STRING" id="459349.CLOAM1488"/>
<evidence type="ECO:0000256" key="1">
    <source>
        <dbReference type="ARBA" id="ARBA00022485"/>
    </source>
</evidence>
<dbReference type="GO" id="GO:0046872">
    <property type="term" value="F:metal ion binding"/>
    <property type="evidence" value="ECO:0007669"/>
    <property type="project" value="UniProtKB-KW"/>
</dbReference>
<evidence type="ECO:0000256" key="2">
    <source>
        <dbReference type="ARBA" id="ARBA00022723"/>
    </source>
</evidence>
<sequence length="259" mass="28663">MSITARKGLNMRALGIIGYHQTGKTTLATCLIRELTKKGYNVCSIKDIHSETYRSDTEGKNTFLHTQAGSKAVFAKGLYDSALLFPRPLNLKEMVSYLQADYLIIEGLQNAPVPKIVCAENTDQLEELIDDTSIGISGVISSKMKSFKGLPVFSLPDDLSVLISTIEEKCFDILPLAEPECCSACGKDCYTMAEDIIQGRAERSDCVLAEQAELKLWVGDREIVIVPFVQKLLQDIVIAFVNNLKDIDPKGNIKLELKR</sequence>
<dbReference type="Gene3D" id="3.40.50.300">
    <property type="entry name" value="P-loop containing nucleotide triphosphate hydrolases"/>
    <property type="match status" value="1"/>
</dbReference>
<gene>
    <name evidence="6" type="ordered locus">CLOAM1488</name>
</gene>
<dbReference type="Proteomes" id="UP000002019">
    <property type="component" value="Chromosome"/>
</dbReference>
<keyword evidence="7" id="KW-1185">Reference proteome</keyword>
<dbReference type="SUPFAM" id="SSF52540">
    <property type="entry name" value="P-loop containing nucleoside triphosphate hydrolases"/>
    <property type="match status" value="1"/>
</dbReference>
<dbReference type="InterPro" id="IPR007202">
    <property type="entry name" value="4Fe-4S_dom"/>
</dbReference>
<dbReference type="InterPro" id="IPR052539">
    <property type="entry name" value="MGD_biosynthesis_adapter"/>
</dbReference>
<dbReference type="AlphaFoldDB" id="B0VFK0"/>